<dbReference type="PANTHER" id="PTHR12984:SF3">
    <property type="entry name" value="N-TERMINAL KINASE-LIKE PROTEIN"/>
    <property type="match status" value="1"/>
</dbReference>
<accession>A0A2T9YQV7</accession>
<dbReference type="InterPro" id="IPR016024">
    <property type="entry name" value="ARM-type_fold"/>
</dbReference>
<dbReference type="Pfam" id="PF20168">
    <property type="entry name" value="PDS5"/>
    <property type="match status" value="1"/>
</dbReference>
<dbReference type="AlphaFoldDB" id="A0A2T9YQV7"/>
<reference evidence="3 4" key="1">
    <citation type="journal article" date="2018" name="MBio">
        <title>Comparative Genomics Reveals the Core Gene Toolbox for the Fungus-Insect Symbiosis.</title>
        <authorList>
            <person name="Wang Y."/>
            <person name="Stata M."/>
            <person name="Wang W."/>
            <person name="Stajich J.E."/>
            <person name="White M.M."/>
            <person name="Moncalvo J.M."/>
        </authorList>
    </citation>
    <scope>NUCLEOTIDE SEQUENCE [LARGE SCALE GENOMIC DNA]</scope>
    <source>
        <strain evidence="3 4">SWE-8-4</strain>
    </source>
</reference>
<dbReference type="InterPro" id="IPR051177">
    <property type="entry name" value="CIK-Related_Protein"/>
</dbReference>
<dbReference type="SUPFAM" id="SSF48371">
    <property type="entry name" value="ARM repeat"/>
    <property type="match status" value="1"/>
</dbReference>
<evidence type="ECO:0000256" key="2">
    <source>
        <dbReference type="SAM" id="MobiDB-lite"/>
    </source>
</evidence>
<feature type="region of interest" description="Disordered" evidence="2">
    <location>
        <begin position="575"/>
        <end position="612"/>
    </location>
</feature>
<gene>
    <name evidence="3" type="ORF">BB561_002303</name>
</gene>
<evidence type="ECO:0008006" key="5">
    <source>
        <dbReference type="Google" id="ProtNLM"/>
    </source>
</evidence>
<feature type="compositionally biased region" description="Polar residues" evidence="2">
    <location>
        <begin position="530"/>
        <end position="551"/>
    </location>
</feature>
<feature type="repeat" description="HEAT" evidence="1">
    <location>
        <begin position="484"/>
        <end position="516"/>
    </location>
</feature>
<dbReference type="GO" id="GO:0005737">
    <property type="term" value="C:cytoplasm"/>
    <property type="evidence" value="ECO:0007669"/>
    <property type="project" value="TreeGrafter"/>
</dbReference>
<dbReference type="GO" id="GO:0006409">
    <property type="term" value="P:tRNA export from nucleus"/>
    <property type="evidence" value="ECO:0007669"/>
    <property type="project" value="TreeGrafter"/>
</dbReference>
<feature type="compositionally biased region" description="Low complexity" evidence="2">
    <location>
        <begin position="703"/>
        <end position="737"/>
    </location>
</feature>
<evidence type="ECO:0000313" key="3">
    <source>
        <dbReference type="EMBL" id="PVU94733.1"/>
    </source>
</evidence>
<dbReference type="SUPFAM" id="SSF56112">
    <property type="entry name" value="Protein kinase-like (PK-like)"/>
    <property type="match status" value="1"/>
</dbReference>
<dbReference type="PANTHER" id="PTHR12984">
    <property type="entry name" value="SCY1-RELATED S/T PROTEIN KINASE-LIKE"/>
    <property type="match status" value="1"/>
</dbReference>
<dbReference type="InterPro" id="IPR021133">
    <property type="entry name" value="HEAT_type_2"/>
</dbReference>
<feature type="compositionally biased region" description="Polar residues" evidence="2">
    <location>
        <begin position="676"/>
        <end position="689"/>
    </location>
</feature>
<proteinExistence type="predicted"/>
<evidence type="ECO:0000256" key="1">
    <source>
        <dbReference type="PROSITE-ProRule" id="PRU00103"/>
    </source>
</evidence>
<protein>
    <recommendedName>
        <fullName evidence="5">Protein kinase domain-containing protein</fullName>
    </recommendedName>
</protein>
<dbReference type="PROSITE" id="PS50077">
    <property type="entry name" value="HEAT_REPEAT"/>
    <property type="match status" value="1"/>
</dbReference>
<dbReference type="Gene3D" id="3.30.200.20">
    <property type="entry name" value="Phosphorylase Kinase, domain 1"/>
    <property type="match status" value="1"/>
</dbReference>
<dbReference type="Gene3D" id="1.10.510.10">
    <property type="entry name" value="Transferase(Phosphotransferase) domain 1"/>
    <property type="match status" value="1"/>
</dbReference>
<dbReference type="InterPro" id="IPR011989">
    <property type="entry name" value="ARM-like"/>
</dbReference>
<feature type="compositionally biased region" description="Polar residues" evidence="2">
    <location>
        <begin position="595"/>
        <end position="607"/>
    </location>
</feature>
<keyword evidence="4" id="KW-1185">Reference proteome</keyword>
<dbReference type="InterPro" id="IPR011009">
    <property type="entry name" value="Kinase-like_dom_sf"/>
</dbReference>
<dbReference type="Gene3D" id="1.25.10.10">
    <property type="entry name" value="Leucine-rich Repeat Variant"/>
    <property type="match status" value="1"/>
</dbReference>
<comment type="caution">
    <text evidence="3">The sequence shown here is derived from an EMBL/GenBank/DDBJ whole genome shotgun (WGS) entry which is preliminary data.</text>
</comment>
<dbReference type="EMBL" id="MBFR01000076">
    <property type="protein sequence ID" value="PVU94733.1"/>
    <property type="molecule type" value="Genomic_DNA"/>
</dbReference>
<evidence type="ECO:0000313" key="4">
    <source>
        <dbReference type="Proteomes" id="UP000245383"/>
    </source>
</evidence>
<feature type="region of interest" description="Disordered" evidence="2">
    <location>
        <begin position="664"/>
        <end position="741"/>
    </location>
</feature>
<organism evidence="3 4">
    <name type="scientific">Smittium simulii</name>
    <dbReference type="NCBI Taxonomy" id="133385"/>
    <lineage>
        <taxon>Eukaryota</taxon>
        <taxon>Fungi</taxon>
        <taxon>Fungi incertae sedis</taxon>
        <taxon>Zoopagomycota</taxon>
        <taxon>Kickxellomycotina</taxon>
        <taxon>Harpellomycetes</taxon>
        <taxon>Harpellales</taxon>
        <taxon>Legeriomycetaceae</taxon>
        <taxon>Smittium</taxon>
    </lineage>
</organism>
<feature type="region of interest" description="Disordered" evidence="2">
    <location>
        <begin position="524"/>
        <end position="551"/>
    </location>
</feature>
<name>A0A2T9YQV7_9FUNG</name>
<dbReference type="OrthoDB" id="447103at2759"/>
<dbReference type="STRING" id="133385.A0A2T9YQV7"/>
<sequence length="775" mass="85883">MDGIGNFFISSISNIVNRSKIPNFPYTIEEPVPTQSQTFWTLHCGTKNDTKSPVSIFVFKKDENAHLTEFANNALKRAKTLRHPDLIQYLDSAETSDAIYVVTERVSPIEINHLTKNDHGIRGLTFINEDCKLIHGNVQFSSIYVTQGLEWKLFGANLGSKISNIFTPETKNNQLSILKSHKIGITDAYQLGTLLTSIKEKKIFSDFPKIQNSLAKFIAPLLNNNPASRFTVSQFFIESKKKNNLFDSQIITSMCFIQEIHTKESLQVREFLINLSKDLDDYPEEMFKLKILPEILKKMSYGGEDSQLLSIILKIKVKLDGKDFHSIVVPTLIEAFSSNDRQLRFNLLKHLNDYIGSIPSEMITSKIFPNYISGFNDTTPIIREETTRSALLFVPYLTEQTINNELIRNICRLFTDPEPGIRANSLICIGKLSKHILASTMKKFVLSAILHSLRDPFPPSRVAALRVIVVCSSIIDPNDAARKIIPMLSVLLLDTEKDVRIASNSAITSLLALIQEYGKTLPDTAVKAPENNNQNTENTASDQSAQNQQVTTSGWVMSSLASSISGVISYKSKVGDSESATNSQADLRQADATESDNIISSTSTQAKSLPKKNLVLGSKNMANNTSTNSQTSSLYAFDGDNEDHDFGWEFDDIENLAISKNNNGASKISPDLPNAKQASSKDTWDTNNFDAWGDDPSSWDIKPSNSSSSLTTKSPMTPIKSNNLNLQTNSSNSNSINPRPVLGQKTQSKLLFKTAAANTKTKSRLGAVKLPASNK</sequence>
<dbReference type="Proteomes" id="UP000245383">
    <property type="component" value="Unassembled WGS sequence"/>
</dbReference>